<sequence length="553" mass="60236">MLARTVARLWTPRYFTRQVGVGRRLSKRRVRSLNTPDASCSTEAVKGEVTETPRTAPTCASQIRTLHGGSPPESAPPKPFAVLRSDQRRISIPQPTPSAPVRTENPLVQCAQKLLHLLSSTDHPQTSSPLGSSRGYAEFSARRDVFGPLRGLLPPHPATLSSGSAAKPASRHRFRVVPVMNGNLLATPPPPPQTNTTTDFSLAELTLFLRLYDSADVEDGQLLLQIMNEIRRHLFALAETVASNTTGEDNLEAGIGVGVEIMSQEPSASPLPLPGMLYTMASLGIAEEAVLEVVIKCTMRNGKPSRSGLLYPQLRFYPVKELLQLLVALQRFGHQQHFSTKAVVKMLRASFYNTRTVAGRFHKHARALKKALAARPGTPPSREGRCSVASTDADAGGVAAMTLADEELCSLAFMLECPLFLLLEALTTATTTVHRREDVVTFLSDLIAVTAVVELTTAVHEHRGRQGAASREELSQETQEFVFAVSYQLLRAAKLAESMEVPQLFLSDVFSWSTTLSGRGVVVDGDEDNAVPSDRVAYYDHVTADLIKLNSTE</sequence>
<dbReference type="EMBL" id="JAFJZO010000036">
    <property type="protein sequence ID" value="KAG5490715.1"/>
    <property type="molecule type" value="Genomic_DNA"/>
</dbReference>
<dbReference type="OrthoDB" id="265277at2759"/>
<accession>A0A836L1E9</accession>
<gene>
    <name evidence="1" type="ORF">JKF63_00837</name>
</gene>
<dbReference type="GeneID" id="94286963"/>
<name>A0A836L1E9_9TRYP</name>
<keyword evidence="2" id="KW-1185">Reference proteome</keyword>
<dbReference type="AlphaFoldDB" id="A0A836L1E9"/>
<evidence type="ECO:0000313" key="2">
    <source>
        <dbReference type="Proteomes" id="UP000674318"/>
    </source>
</evidence>
<reference evidence="1 2" key="1">
    <citation type="submission" date="2021-02" db="EMBL/GenBank/DDBJ databases">
        <title>Porcisia hertigi Genome sequencing and assembly.</title>
        <authorList>
            <person name="Almutairi H."/>
            <person name="Gatherer D."/>
        </authorList>
    </citation>
    <scope>NUCLEOTIDE SEQUENCE [LARGE SCALE GENOMIC DNA]</scope>
    <source>
        <strain evidence="1 2">C119</strain>
    </source>
</reference>
<dbReference type="RefSeq" id="XP_067753043.1">
    <property type="nucleotide sequence ID" value="XM_067896886.1"/>
</dbReference>
<comment type="caution">
    <text evidence="1">The sequence shown here is derived from an EMBL/GenBank/DDBJ whole genome shotgun (WGS) entry which is preliminary data.</text>
</comment>
<organism evidence="1 2">
    <name type="scientific">Porcisia hertigi</name>
    <dbReference type="NCBI Taxonomy" id="2761500"/>
    <lineage>
        <taxon>Eukaryota</taxon>
        <taxon>Discoba</taxon>
        <taxon>Euglenozoa</taxon>
        <taxon>Kinetoplastea</taxon>
        <taxon>Metakinetoplastina</taxon>
        <taxon>Trypanosomatida</taxon>
        <taxon>Trypanosomatidae</taxon>
        <taxon>Leishmaniinae</taxon>
        <taxon>Porcisia</taxon>
    </lineage>
</organism>
<protein>
    <submittedName>
        <fullName evidence="1">Uncharacterized protein</fullName>
    </submittedName>
</protein>
<evidence type="ECO:0000313" key="1">
    <source>
        <dbReference type="EMBL" id="KAG5490715.1"/>
    </source>
</evidence>
<dbReference type="Proteomes" id="UP000674318">
    <property type="component" value="Unassembled WGS sequence"/>
</dbReference>
<dbReference type="KEGG" id="phet:94286963"/>
<proteinExistence type="predicted"/>